<dbReference type="Gene3D" id="1.10.20.60">
    <property type="entry name" value="Glu-tRNAGln amidotransferase C subunit, N-terminal domain"/>
    <property type="match status" value="1"/>
</dbReference>
<gene>
    <name evidence="1 2" type="primary">gatC</name>
    <name evidence="2" type="ORF">DBW98_00485</name>
</gene>
<dbReference type="Proteomes" id="UP000253032">
    <property type="component" value="Unassembled WGS sequence"/>
</dbReference>
<comment type="catalytic activity">
    <reaction evidence="1">
        <text>L-aspartyl-tRNA(Asn) + L-glutamine + ATP + H2O = L-asparaginyl-tRNA(Asn) + L-glutamate + ADP + phosphate + 2 H(+)</text>
        <dbReference type="Rhea" id="RHEA:14513"/>
        <dbReference type="Rhea" id="RHEA-COMP:9674"/>
        <dbReference type="Rhea" id="RHEA-COMP:9677"/>
        <dbReference type="ChEBI" id="CHEBI:15377"/>
        <dbReference type="ChEBI" id="CHEBI:15378"/>
        <dbReference type="ChEBI" id="CHEBI:29985"/>
        <dbReference type="ChEBI" id="CHEBI:30616"/>
        <dbReference type="ChEBI" id="CHEBI:43474"/>
        <dbReference type="ChEBI" id="CHEBI:58359"/>
        <dbReference type="ChEBI" id="CHEBI:78515"/>
        <dbReference type="ChEBI" id="CHEBI:78516"/>
        <dbReference type="ChEBI" id="CHEBI:456216"/>
    </reaction>
</comment>
<keyword evidence="1" id="KW-0436">Ligase</keyword>
<keyword evidence="1" id="KW-0547">Nucleotide-binding</keyword>
<keyword evidence="1" id="KW-0648">Protein biosynthesis</keyword>
<dbReference type="Pfam" id="PF02686">
    <property type="entry name" value="GatC"/>
    <property type="match status" value="1"/>
</dbReference>
<dbReference type="AlphaFoldDB" id="A0A368BRJ9"/>
<dbReference type="InterPro" id="IPR003837">
    <property type="entry name" value="GatC"/>
</dbReference>
<dbReference type="GO" id="GO:0050567">
    <property type="term" value="F:glutaminyl-tRNA synthase (glutamine-hydrolyzing) activity"/>
    <property type="evidence" value="ECO:0007669"/>
    <property type="project" value="UniProtKB-UniRule"/>
</dbReference>
<protein>
    <recommendedName>
        <fullName evidence="1">Aspartyl/glutamyl-tRNA(Asn/Gln) amidotransferase subunit C</fullName>
        <shortName evidence="1">Asp/Glu-ADT subunit C</shortName>
        <ecNumber evidence="1">6.3.5.-</ecNumber>
    </recommendedName>
</protein>
<dbReference type="GO" id="GO:0006450">
    <property type="term" value="P:regulation of translational fidelity"/>
    <property type="evidence" value="ECO:0007669"/>
    <property type="project" value="InterPro"/>
</dbReference>
<dbReference type="HAMAP" id="MF_00122">
    <property type="entry name" value="GatC"/>
    <property type="match status" value="1"/>
</dbReference>
<dbReference type="NCBIfam" id="TIGR00135">
    <property type="entry name" value="gatC"/>
    <property type="match status" value="1"/>
</dbReference>
<sequence length="93" mass="10718">MDQETVRTICYLARLEIDKDKAEKIENELEAIINLIGGLQAFDTENIEPLYSPLEQKAFKHEDIENSDNKKDEFLKNAAASNDDYFLVPRVVE</sequence>
<dbReference type="EC" id="6.3.5.-" evidence="1"/>
<comment type="catalytic activity">
    <reaction evidence="1">
        <text>L-glutamyl-tRNA(Gln) + L-glutamine + ATP + H2O = L-glutaminyl-tRNA(Gln) + L-glutamate + ADP + phosphate + H(+)</text>
        <dbReference type="Rhea" id="RHEA:17521"/>
        <dbReference type="Rhea" id="RHEA-COMP:9681"/>
        <dbReference type="Rhea" id="RHEA-COMP:9684"/>
        <dbReference type="ChEBI" id="CHEBI:15377"/>
        <dbReference type="ChEBI" id="CHEBI:15378"/>
        <dbReference type="ChEBI" id="CHEBI:29985"/>
        <dbReference type="ChEBI" id="CHEBI:30616"/>
        <dbReference type="ChEBI" id="CHEBI:43474"/>
        <dbReference type="ChEBI" id="CHEBI:58359"/>
        <dbReference type="ChEBI" id="CHEBI:78520"/>
        <dbReference type="ChEBI" id="CHEBI:78521"/>
        <dbReference type="ChEBI" id="CHEBI:456216"/>
    </reaction>
</comment>
<organism evidence="2 3">
    <name type="scientific">SAR86 cluster bacterium</name>
    <dbReference type="NCBI Taxonomy" id="2030880"/>
    <lineage>
        <taxon>Bacteria</taxon>
        <taxon>Pseudomonadati</taxon>
        <taxon>Pseudomonadota</taxon>
        <taxon>Gammaproteobacteria</taxon>
        <taxon>SAR86 cluster</taxon>
    </lineage>
</organism>
<evidence type="ECO:0000313" key="2">
    <source>
        <dbReference type="EMBL" id="RCL39524.1"/>
    </source>
</evidence>
<dbReference type="PANTHER" id="PTHR15004">
    <property type="entry name" value="GLUTAMYL-TRNA(GLN) AMIDOTRANSFERASE SUBUNIT C, MITOCHONDRIAL"/>
    <property type="match status" value="1"/>
</dbReference>
<dbReference type="SUPFAM" id="SSF141000">
    <property type="entry name" value="Glu-tRNAGln amidotransferase C subunit"/>
    <property type="match status" value="1"/>
</dbReference>
<dbReference type="GO" id="GO:0050566">
    <property type="term" value="F:asparaginyl-tRNA synthase (glutamine-hydrolyzing) activity"/>
    <property type="evidence" value="ECO:0007669"/>
    <property type="project" value="RHEA"/>
</dbReference>
<reference evidence="2 3" key="1">
    <citation type="journal article" date="2018" name="Microbiome">
        <title>Fine metagenomic profile of the Mediterranean stratified and mixed water columns revealed by assembly and recruitment.</title>
        <authorList>
            <person name="Haro-Moreno J.M."/>
            <person name="Lopez-Perez M."/>
            <person name="De La Torre J.R."/>
            <person name="Picazo A."/>
            <person name="Camacho A."/>
            <person name="Rodriguez-Valera F."/>
        </authorList>
    </citation>
    <scope>NUCLEOTIDE SEQUENCE [LARGE SCALE GENOMIC DNA]</scope>
    <source>
        <strain evidence="2">MED-G84</strain>
    </source>
</reference>
<dbReference type="GO" id="GO:0005524">
    <property type="term" value="F:ATP binding"/>
    <property type="evidence" value="ECO:0007669"/>
    <property type="project" value="UniProtKB-KW"/>
</dbReference>
<dbReference type="InterPro" id="IPR036113">
    <property type="entry name" value="Asp/Glu-ADT_sf_sub_c"/>
</dbReference>
<keyword evidence="2" id="KW-0808">Transferase</keyword>
<accession>A0A368BRJ9</accession>
<comment type="subunit">
    <text evidence="1">Heterotrimer of A, B and C subunits.</text>
</comment>
<dbReference type="GO" id="GO:0006412">
    <property type="term" value="P:translation"/>
    <property type="evidence" value="ECO:0007669"/>
    <property type="project" value="UniProtKB-UniRule"/>
</dbReference>
<name>A0A368BRJ9_9GAMM</name>
<proteinExistence type="inferred from homology"/>
<dbReference type="EMBL" id="QOPC01000002">
    <property type="protein sequence ID" value="RCL39524.1"/>
    <property type="molecule type" value="Genomic_DNA"/>
</dbReference>
<evidence type="ECO:0000256" key="1">
    <source>
        <dbReference type="HAMAP-Rule" id="MF_00122"/>
    </source>
</evidence>
<dbReference type="PANTHER" id="PTHR15004:SF0">
    <property type="entry name" value="GLUTAMYL-TRNA(GLN) AMIDOTRANSFERASE SUBUNIT C, MITOCHONDRIAL"/>
    <property type="match status" value="1"/>
</dbReference>
<comment type="caution">
    <text evidence="2">The sequence shown here is derived from an EMBL/GenBank/DDBJ whole genome shotgun (WGS) entry which is preliminary data.</text>
</comment>
<dbReference type="GO" id="GO:0016740">
    <property type="term" value="F:transferase activity"/>
    <property type="evidence" value="ECO:0007669"/>
    <property type="project" value="UniProtKB-KW"/>
</dbReference>
<evidence type="ECO:0000313" key="3">
    <source>
        <dbReference type="Proteomes" id="UP000253032"/>
    </source>
</evidence>
<dbReference type="GO" id="GO:0070681">
    <property type="term" value="P:glutaminyl-tRNAGln biosynthesis via transamidation"/>
    <property type="evidence" value="ECO:0007669"/>
    <property type="project" value="TreeGrafter"/>
</dbReference>
<keyword evidence="1" id="KW-0067">ATP-binding</keyword>
<comment type="function">
    <text evidence="1">Allows the formation of correctly charged Asn-tRNA(Asn) or Gln-tRNA(Gln) through the transamidation of misacylated Asp-tRNA(Asn) or Glu-tRNA(Gln) in organisms which lack either or both of asparaginyl-tRNA or glutaminyl-tRNA synthetases. The reaction takes place in the presence of glutamine and ATP through an activated phospho-Asp-tRNA(Asn) or phospho-Glu-tRNA(Gln).</text>
</comment>
<comment type="similarity">
    <text evidence="1">Belongs to the GatC family.</text>
</comment>